<accession>A0A0S2FEQ9</accession>
<keyword evidence="5 7" id="KW-0884">PQQ biosynthesis</keyword>
<dbReference type="InterPro" id="IPR011842">
    <property type="entry name" value="PQQ_synth_PqqB"/>
</dbReference>
<dbReference type="GO" id="GO:0018189">
    <property type="term" value="P:pyrroloquinoline quinone biosynthetic process"/>
    <property type="evidence" value="ECO:0007669"/>
    <property type="project" value="UniProtKB-UniRule"/>
</dbReference>
<dbReference type="Pfam" id="PF12706">
    <property type="entry name" value="Lactamase_B_2"/>
    <property type="match status" value="1"/>
</dbReference>
<dbReference type="RefSeq" id="WP_057920167.1">
    <property type="nucleotide sequence ID" value="NZ_CP011129.1"/>
</dbReference>
<comment type="function">
    <text evidence="7">May be involved in the transport of PQQ or its precursor to the periplasm.</text>
</comment>
<dbReference type="InterPro" id="IPR001279">
    <property type="entry name" value="Metallo-B-lactamas"/>
</dbReference>
<evidence type="ECO:0000256" key="2">
    <source>
        <dbReference type="ARBA" id="ARBA00008481"/>
    </source>
</evidence>
<sequence>MHIVVLGAAAGGGYPQWNCNTPGSRRAWRQEPGHKRRSQASIAVSADGERWLLINASPDFRQQVLAIPRLWPQRGLRHSPIEAVLLTSGEIDHIAGLLSMRERQRFDLWASARVLQLLRDNAIFDALDPEYVTRRALTLDAPLDVAGLDAPLGLRVTAFSVPGKVPLFMESRSGGDLAGSAEETVGLEISDGSQRCFYIPGCAAMTPALRERLRGAALVFFDGTLWRDDELIRAEVGRKTGARMGHMNILGQGEGDAGGTLAAFADLDVQRKLFIHLNTTNPVLDEASPERAHVAARGWEVAEDGMEITL</sequence>
<proteinExistence type="inferred from homology"/>
<dbReference type="Proteomes" id="UP000060787">
    <property type="component" value="Chromosome"/>
</dbReference>
<comment type="similarity">
    <text evidence="2 7">Belongs to the PqqB family.</text>
</comment>
<dbReference type="AlphaFoldDB" id="A0A0S2FEQ9"/>
<evidence type="ECO:0000313" key="9">
    <source>
        <dbReference type="EMBL" id="ALN82017.1"/>
    </source>
</evidence>
<dbReference type="PANTHER" id="PTHR42663:SF7">
    <property type="entry name" value="COENZYME PQQ SYNTHESIS PROTEIN B"/>
    <property type="match status" value="1"/>
</dbReference>
<dbReference type="CDD" id="cd16274">
    <property type="entry name" value="PQQB-like_MBL-fold"/>
    <property type="match status" value="1"/>
</dbReference>
<evidence type="ECO:0000256" key="5">
    <source>
        <dbReference type="ARBA" id="ARBA00022905"/>
    </source>
</evidence>
<dbReference type="Gene3D" id="3.60.15.10">
    <property type="entry name" value="Ribonuclease Z/Hydroxyacylglutathione hydrolase-like"/>
    <property type="match status" value="1"/>
</dbReference>
<dbReference type="KEGG" id="lab:LA76x_3895"/>
<evidence type="ECO:0000256" key="6">
    <source>
        <dbReference type="ARBA" id="ARBA00030966"/>
    </source>
</evidence>
<reference evidence="9 10" key="1">
    <citation type="journal article" date="2015" name="BMC Genomics">
        <title>Comparative genomics and metabolic profiling of the genus Lysobacter.</title>
        <authorList>
            <person name="de Bruijn I."/>
            <person name="Cheng X."/>
            <person name="de Jager V."/>
            <person name="Exposito R.G."/>
            <person name="Watrous J."/>
            <person name="Patel N."/>
            <person name="Postma J."/>
            <person name="Dorrestein P.C."/>
            <person name="Kobayashi D."/>
            <person name="Raaijmakers J.M."/>
        </authorList>
    </citation>
    <scope>NUCLEOTIDE SEQUENCE [LARGE SCALE GENOMIC DNA]</scope>
    <source>
        <strain evidence="9 10">76</strain>
    </source>
</reference>
<dbReference type="PANTHER" id="PTHR42663">
    <property type="entry name" value="HYDROLASE C777.06C-RELATED-RELATED"/>
    <property type="match status" value="1"/>
</dbReference>
<protein>
    <recommendedName>
        <fullName evidence="3 7">Coenzyme PQQ synthesis protein B</fullName>
    </recommendedName>
    <alternativeName>
        <fullName evidence="6 7">Pyrroloquinoline quinone biosynthesis protein B</fullName>
    </alternativeName>
</protein>
<evidence type="ECO:0000259" key="8">
    <source>
        <dbReference type="Pfam" id="PF12706"/>
    </source>
</evidence>
<dbReference type="HAMAP" id="MF_00653">
    <property type="entry name" value="PQQ_syn_PqqB"/>
    <property type="match status" value="1"/>
</dbReference>
<dbReference type="EMBL" id="CP011129">
    <property type="protein sequence ID" value="ALN82017.1"/>
    <property type="molecule type" value="Genomic_DNA"/>
</dbReference>
<evidence type="ECO:0000313" key="10">
    <source>
        <dbReference type="Proteomes" id="UP000060787"/>
    </source>
</evidence>
<dbReference type="PATRIC" id="fig|84531.8.peg.3909"/>
<comment type="pathway">
    <text evidence="1 7">Cofactor biosynthesis; pyrroloquinoline quinone biosynthesis.</text>
</comment>
<evidence type="ECO:0000256" key="1">
    <source>
        <dbReference type="ARBA" id="ARBA00004886"/>
    </source>
</evidence>
<evidence type="ECO:0000256" key="3">
    <source>
        <dbReference type="ARBA" id="ARBA00015084"/>
    </source>
</evidence>
<dbReference type="STRING" id="84531.LA76x_3895"/>
<feature type="domain" description="Metallo-beta-lactamase" evidence="8">
    <location>
        <begin position="50"/>
        <end position="276"/>
    </location>
</feature>
<dbReference type="eggNOG" id="COG1235">
    <property type="taxonomic scope" value="Bacteria"/>
</dbReference>
<dbReference type="NCBIfam" id="TIGR02108">
    <property type="entry name" value="PQQ_syn_pqqB"/>
    <property type="match status" value="1"/>
</dbReference>
<keyword evidence="10" id="KW-1185">Reference proteome</keyword>
<organism evidence="9 10">
    <name type="scientific">Lysobacter antibioticus</name>
    <dbReference type="NCBI Taxonomy" id="84531"/>
    <lineage>
        <taxon>Bacteria</taxon>
        <taxon>Pseudomonadati</taxon>
        <taxon>Pseudomonadota</taxon>
        <taxon>Gammaproteobacteria</taxon>
        <taxon>Lysobacterales</taxon>
        <taxon>Lysobacteraceae</taxon>
        <taxon>Lysobacter</taxon>
    </lineage>
</organism>
<dbReference type="InterPro" id="IPR036866">
    <property type="entry name" value="RibonucZ/Hydroxyglut_hydro"/>
</dbReference>
<dbReference type="UniPathway" id="UPA00539"/>
<dbReference type="SUPFAM" id="SSF56281">
    <property type="entry name" value="Metallo-hydrolase/oxidoreductase"/>
    <property type="match status" value="1"/>
</dbReference>
<name>A0A0S2FEQ9_LYSAN</name>
<evidence type="ECO:0000256" key="7">
    <source>
        <dbReference type="HAMAP-Rule" id="MF_00653"/>
    </source>
</evidence>
<gene>
    <name evidence="7 9" type="primary">pqqB</name>
    <name evidence="9" type="ORF">LA76x_3895</name>
</gene>
<evidence type="ECO:0000256" key="4">
    <source>
        <dbReference type="ARBA" id="ARBA00022448"/>
    </source>
</evidence>
<keyword evidence="4 7" id="KW-0813">Transport</keyword>